<evidence type="ECO:0000313" key="2">
    <source>
        <dbReference type="EMBL" id="EIW15538.1"/>
    </source>
</evidence>
<gene>
    <name evidence="2" type="ORF">FB4_1227</name>
</gene>
<name>I8R9R6_9FIRM</name>
<keyword evidence="1" id="KW-0175">Coiled coil</keyword>
<evidence type="ECO:0008006" key="4">
    <source>
        <dbReference type="Google" id="ProtNLM"/>
    </source>
</evidence>
<comment type="caution">
    <text evidence="2">The sequence shown here is derived from an EMBL/GenBank/DDBJ whole genome shotgun (WGS) entry which is preliminary data.</text>
</comment>
<dbReference type="AlphaFoldDB" id="I8R9R6"/>
<keyword evidence="3" id="KW-1185">Reference proteome</keyword>
<evidence type="ECO:0000256" key="1">
    <source>
        <dbReference type="SAM" id="Coils"/>
    </source>
</evidence>
<proteinExistence type="predicted"/>
<accession>I8R9R6</accession>
<dbReference type="Gene3D" id="1.20.1330.10">
    <property type="entry name" value="f41 fragment of flagellin, N-terminal domain"/>
    <property type="match status" value="1"/>
</dbReference>
<dbReference type="Proteomes" id="UP000004324">
    <property type="component" value="Unassembled WGS sequence"/>
</dbReference>
<dbReference type="OrthoDB" id="9796789at2"/>
<sequence length="551" mass="60439">MRINSAIVETNKAASQKDNVSKKKPLSLVPNIEISSSNYEDAVKVEMSEDTKNKADIPVQTLKNMQNGVSLLQAADQDLDKIRSMLERGKELAAQAADSQDEAEKERFQNEINSINHDIDSYNTTYSSDPNNEEVITALKSDWLEVAEDVIKERYGLVGDGAELQIVLDEDSVPYLAAIMYNYDKDGKAINQTMHIAVKSALPAALPNGGRDPGQYDDRVVTHEMVHVLMGRTMNFQAMPNWFKEGTAEFIHGPNERVALDLKRSGGGMKGATALQDALGDGTNHSWANTSLHYSAASMAVRYLHTKIKEDGYSGGIKDLLTDLKSNPTESLDQALNNVSRYSNVKAFVNDYVKNGNGAAFIYNLDTAGEFRASLAGGDTGAIGGSTVDGGPIQTAESVIPDINHPTDTPLENFRVIWPTRREDQIPYQDNKAAMIESSRGNYTQFKVDSKALGTDQVDFINHPDAASRIFDEAISYVTDKQAQLEDIRNKLKNQESVTAEKINSSGITDSHMVKKEMEQVKTSLGDANAGIVSKIAKLQPERVLQLLKSS</sequence>
<dbReference type="NCBIfam" id="NF033876">
    <property type="entry name" value="flagella_HExxH"/>
    <property type="match status" value="1"/>
</dbReference>
<dbReference type="SUPFAM" id="SSF64518">
    <property type="entry name" value="Phase 1 flagellin"/>
    <property type="match status" value="1"/>
</dbReference>
<protein>
    <recommendedName>
        <fullName evidence="4">Flagellin</fullName>
    </recommendedName>
</protein>
<reference evidence="2 3" key="1">
    <citation type="journal article" date="2012" name="J. Bacteriol.">
        <title>Draft Genome Sequences for Two Metal-Reducing Pelosinus fermentans Strains Isolated from a Cr(VI)-Contaminated Site and for Type Strain R7.</title>
        <authorList>
            <person name="Brown S.D."/>
            <person name="Podar M."/>
            <person name="Klingeman D.M."/>
            <person name="Johnson C.M."/>
            <person name="Yang Z.K."/>
            <person name="Utturkar S.M."/>
            <person name="Land M.L."/>
            <person name="Mosher J.J."/>
            <person name="Hurt R.A.Jr."/>
            <person name="Phelps T.J."/>
            <person name="Palumbo A.V."/>
            <person name="Arkin A.P."/>
            <person name="Hazen T.C."/>
            <person name="Elias D.A."/>
        </authorList>
    </citation>
    <scope>NUCLEOTIDE SEQUENCE [LARGE SCALE GENOMIC DNA]</scope>
    <source>
        <strain evidence="2 3">B4</strain>
    </source>
</reference>
<organism evidence="2 3">
    <name type="scientific">Pelosinus fermentans B4</name>
    <dbReference type="NCBI Taxonomy" id="1149862"/>
    <lineage>
        <taxon>Bacteria</taxon>
        <taxon>Bacillati</taxon>
        <taxon>Bacillota</taxon>
        <taxon>Negativicutes</taxon>
        <taxon>Selenomonadales</taxon>
        <taxon>Sporomusaceae</taxon>
        <taxon>Pelosinus</taxon>
    </lineage>
</organism>
<feature type="coiled-coil region" evidence="1">
    <location>
        <begin position="86"/>
        <end position="125"/>
    </location>
</feature>
<dbReference type="PATRIC" id="fig|1149862.3.peg.4252"/>
<dbReference type="RefSeq" id="WP_007938104.1">
    <property type="nucleotide sequence ID" value="NZ_AKVJ01000076.1"/>
</dbReference>
<dbReference type="Gene3D" id="1.10.390.20">
    <property type="match status" value="1"/>
</dbReference>
<dbReference type="EMBL" id="AKVJ01000076">
    <property type="protein sequence ID" value="EIW15538.1"/>
    <property type="molecule type" value="Genomic_DNA"/>
</dbReference>
<evidence type="ECO:0000313" key="3">
    <source>
        <dbReference type="Proteomes" id="UP000004324"/>
    </source>
</evidence>